<sequence length="462" mass="49341">MSSLKPSLSGLLATALLCVSSLAQAIPEIQNWHTANGVPVYFIAARELPMVDAQILFRAGSVRDGERPGLAQLTNGLLEEGAGDWSADTIADRLDQVGAQLATSSRRDSASVALRSLTDPRYLQPAVETVARLLKEPSFAPDAVERVRQQMLTALQERAQSPGAIAQDAFFKALYGDHPYGSPADGTSASLNAITRADIQDFHRRYYTAANAVVAIVGDLDRSAAEQLANALVGGLPKGEPMPPPPPVPPLRPLNPTIRIPHPSSQSHILIGQLGVSRADPDYYALYLGNHVLGGNGLVSQLSQEIREKRGLAYGAYSAFSPMRQTGPFLINLQTRNDQADTALQVAQTTLRQFSADGPDPQMLEEARQNITGGFALDLAGNGKLANYLGLIAFYGLPLDYLQTFIATMNGISLEQVKTAWQRHIQPDRQIVVIVGGGQNAPTSPGPASAPVPPTPPEPARS</sequence>
<dbReference type="EMBL" id="SPMZ01000057">
    <property type="protein sequence ID" value="NMQ20661.1"/>
    <property type="molecule type" value="Genomic_DNA"/>
</dbReference>
<reference evidence="5 6" key="1">
    <citation type="submission" date="2019-03" db="EMBL/GenBank/DDBJ databases">
        <title>Metabolic reconstructions from genomes of highly enriched 'Candidatus Accumulibacter' and 'Candidatus Competibacter' bioreactor populations.</title>
        <authorList>
            <person name="Annavajhala M.K."/>
            <person name="Welles L."/>
            <person name="Abbas B."/>
            <person name="Sorokin D."/>
            <person name="Park H."/>
            <person name="Van Loosdrecht M."/>
            <person name="Chandran K."/>
        </authorList>
    </citation>
    <scope>NUCLEOTIDE SEQUENCE [LARGE SCALE GENOMIC DNA]</scope>
    <source>
        <strain evidence="5 6">SBR_G</strain>
    </source>
</reference>
<protein>
    <submittedName>
        <fullName evidence="5">Insulinase family protein</fullName>
    </submittedName>
</protein>
<dbReference type="InterPro" id="IPR007863">
    <property type="entry name" value="Peptidase_M16_C"/>
</dbReference>
<dbReference type="SUPFAM" id="SSF63411">
    <property type="entry name" value="LuxS/MPP-like metallohydrolase"/>
    <property type="match status" value="2"/>
</dbReference>
<feature type="compositionally biased region" description="Pro residues" evidence="1">
    <location>
        <begin position="444"/>
        <end position="462"/>
    </location>
</feature>
<feature type="domain" description="Peptidase M16 N-terminal" evidence="3">
    <location>
        <begin position="51"/>
        <end position="184"/>
    </location>
</feature>
<dbReference type="Pfam" id="PF05193">
    <property type="entry name" value="Peptidase_M16_C"/>
    <property type="match status" value="1"/>
</dbReference>
<accession>A0ABX1TRV4</accession>
<dbReference type="PANTHER" id="PTHR11851:SF224">
    <property type="entry name" value="PROCESSING PROTEASE"/>
    <property type="match status" value="1"/>
</dbReference>
<proteinExistence type="predicted"/>
<dbReference type="InterPro" id="IPR050361">
    <property type="entry name" value="MPP/UQCRC_Complex"/>
</dbReference>
<evidence type="ECO:0000313" key="6">
    <source>
        <dbReference type="Proteomes" id="UP000760480"/>
    </source>
</evidence>
<evidence type="ECO:0000259" key="4">
    <source>
        <dbReference type="Pfam" id="PF05193"/>
    </source>
</evidence>
<dbReference type="Gene3D" id="3.30.830.10">
    <property type="entry name" value="Metalloenzyme, LuxS/M16 peptidase-like"/>
    <property type="match status" value="2"/>
</dbReference>
<dbReference type="Pfam" id="PF00675">
    <property type="entry name" value="Peptidase_M16"/>
    <property type="match status" value="1"/>
</dbReference>
<evidence type="ECO:0000259" key="3">
    <source>
        <dbReference type="Pfam" id="PF00675"/>
    </source>
</evidence>
<name>A0ABX1TRV4_9GAMM</name>
<evidence type="ECO:0000256" key="1">
    <source>
        <dbReference type="SAM" id="MobiDB-lite"/>
    </source>
</evidence>
<keyword evidence="2" id="KW-0732">Signal</keyword>
<dbReference type="PANTHER" id="PTHR11851">
    <property type="entry name" value="METALLOPROTEASE"/>
    <property type="match status" value="1"/>
</dbReference>
<organism evidence="5 6">
    <name type="scientific">Candidatus Competibacter phosphatis</name>
    <dbReference type="NCBI Taxonomy" id="221280"/>
    <lineage>
        <taxon>Bacteria</taxon>
        <taxon>Pseudomonadati</taxon>
        <taxon>Pseudomonadota</taxon>
        <taxon>Gammaproteobacteria</taxon>
        <taxon>Candidatus Competibacteraceae</taxon>
        <taxon>Candidatus Competibacter</taxon>
    </lineage>
</organism>
<evidence type="ECO:0000313" key="5">
    <source>
        <dbReference type="EMBL" id="NMQ20661.1"/>
    </source>
</evidence>
<dbReference type="InterPro" id="IPR011765">
    <property type="entry name" value="Pept_M16_N"/>
</dbReference>
<dbReference type="InterPro" id="IPR011249">
    <property type="entry name" value="Metalloenz_LuxS/M16"/>
</dbReference>
<dbReference type="RefSeq" id="WP_169249930.1">
    <property type="nucleotide sequence ID" value="NZ_SPMZ01000057.1"/>
</dbReference>
<evidence type="ECO:0000256" key="2">
    <source>
        <dbReference type="SAM" id="SignalP"/>
    </source>
</evidence>
<comment type="caution">
    <text evidence="5">The sequence shown here is derived from an EMBL/GenBank/DDBJ whole genome shotgun (WGS) entry which is preliminary data.</text>
</comment>
<dbReference type="Proteomes" id="UP000760480">
    <property type="component" value="Unassembled WGS sequence"/>
</dbReference>
<feature type="domain" description="Peptidase M16 C-terminal" evidence="4">
    <location>
        <begin position="194"/>
        <end position="370"/>
    </location>
</feature>
<feature type="signal peptide" evidence="2">
    <location>
        <begin position="1"/>
        <end position="25"/>
    </location>
</feature>
<feature type="region of interest" description="Disordered" evidence="1">
    <location>
        <begin position="437"/>
        <end position="462"/>
    </location>
</feature>
<gene>
    <name evidence="5" type="ORF">E4P82_16550</name>
</gene>
<keyword evidence="6" id="KW-1185">Reference proteome</keyword>
<feature type="chain" id="PRO_5045578999" evidence="2">
    <location>
        <begin position="26"/>
        <end position="462"/>
    </location>
</feature>